<dbReference type="OrthoDB" id="2910287at2759"/>
<evidence type="ECO:0000256" key="1">
    <source>
        <dbReference type="SAM" id="SignalP"/>
    </source>
</evidence>
<accession>A0A6A6RSA4</accession>
<dbReference type="EMBL" id="MU006796">
    <property type="protein sequence ID" value="KAF2636904.1"/>
    <property type="molecule type" value="Genomic_DNA"/>
</dbReference>
<keyword evidence="1" id="KW-0732">Signal</keyword>
<organism evidence="2 3">
    <name type="scientific">Massarina eburnea CBS 473.64</name>
    <dbReference type="NCBI Taxonomy" id="1395130"/>
    <lineage>
        <taxon>Eukaryota</taxon>
        <taxon>Fungi</taxon>
        <taxon>Dikarya</taxon>
        <taxon>Ascomycota</taxon>
        <taxon>Pezizomycotina</taxon>
        <taxon>Dothideomycetes</taxon>
        <taxon>Pleosporomycetidae</taxon>
        <taxon>Pleosporales</taxon>
        <taxon>Massarineae</taxon>
        <taxon>Massarinaceae</taxon>
        <taxon>Massarina</taxon>
    </lineage>
</organism>
<name>A0A6A6RSA4_9PLEO</name>
<proteinExistence type="predicted"/>
<evidence type="ECO:0000313" key="2">
    <source>
        <dbReference type="EMBL" id="KAF2636904.1"/>
    </source>
</evidence>
<dbReference type="Proteomes" id="UP000799753">
    <property type="component" value="Unassembled WGS sequence"/>
</dbReference>
<keyword evidence="3" id="KW-1185">Reference proteome</keyword>
<evidence type="ECO:0008006" key="4">
    <source>
        <dbReference type="Google" id="ProtNLM"/>
    </source>
</evidence>
<feature type="signal peptide" evidence="1">
    <location>
        <begin position="1"/>
        <end position="24"/>
    </location>
</feature>
<reference evidence="2" key="1">
    <citation type="journal article" date="2020" name="Stud. Mycol.">
        <title>101 Dothideomycetes genomes: a test case for predicting lifestyles and emergence of pathogens.</title>
        <authorList>
            <person name="Haridas S."/>
            <person name="Albert R."/>
            <person name="Binder M."/>
            <person name="Bloem J."/>
            <person name="Labutti K."/>
            <person name="Salamov A."/>
            <person name="Andreopoulos B."/>
            <person name="Baker S."/>
            <person name="Barry K."/>
            <person name="Bills G."/>
            <person name="Bluhm B."/>
            <person name="Cannon C."/>
            <person name="Castanera R."/>
            <person name="Culley D."/>
            <person name="Daum C."/>
            <person name="Ezra D."/>
            <person name="Gonzalez J."/>
            <person name="Henrissat B."/>
            <person name="Kuo A."/>
            <person name="Liang C."/>
            <person name="Lipzen A."/>
            <person name="Lutzoni F."/>
            <person name="Magnuson J."/>
            <person name="Mondo S."/>
            <person name="Nolan M."/>
            <person name="Ohm R."/>
            <person name="Pangilinan J."/>
            <person name="Park H.-J."/>
            <person name="Ramirez L."/>
            <person name="Alfaro M."/>
            <person name="Sun H."/>
            <person name="Tritt A."/>
            <person name="Yoshinaga Y."/>
            <person name="Zwiers L.-H."/>
            <person name="Turgeon B."/>
            <person name="Goodwin S."/>
            <person name="Spatafora J."/>
            <person name="Crous P."/>
            <person name="Grigoriev I."/>
        </authorList>
    </citation>
    <scope>NUCLEOTIDE SEQUENCE</scope>
    <source>
        <strain evidence="2">CBS 473.64</strain>
    </source>
</reference>
<evidence type="ECO:0000313" key="3">
    <source>
        <dbReference type="Proteomes" id="UP000799753"/>
    </source>
</evidence>
<gene>
    <name evidence="2" type="ORF">P280DRAFT_472771</name>
</gene>
<protein>
    <recommendedName>
        <fullName evidence="4">Ig-like domain-containing protein</fullName>
    </recommendedName>
</protein>
<feature type="chain" id="PRO_5025467737" description="Ig-like domain-containing protein" evidence="1">
    <location>
        <begin position="25"/>
        <end position="162"/>
    </location>
</feature>
<sequence length="162" mass="17089">MRFLLLPLLVLALSFLGLTTPTDSTSPLTISNASATSYPSVPSSRPYFNSNGQVTAGLPGGVYVCEGDHWTGYCLWISPGDFRKGQGCLRLIVPAPEGPKVMKVRSLGPDAGGSCWMYGGQMCIPGEVVRWTRDPGIETGLEDFGALTCFPDGRGNAAAGKS</sequence>
<dbReference type="AlphaFoldDB" id="A0A6A6RSA4"/>